<evidence type="ECO:0000256" key="10">
    <source>
        <dbReference type="ARBA" id="ARBA00036018"/>
    </source>
</evidence>
<dbReference type="GO" id="GO:0005743">
    <property type="term" value="C:mitochondrial inner membrane"/>
    <property type="evidence" value="ECO:0007669"/>
    <property type="project" value="UniProtKB-SubCell"/>
</dbReference>
<keyword evidence="5" id="KW-0677">Repeat</keyword>
<comment type="catalytic activity">
    <reaction evidence="18">
        <text>glutarate(in) + 2-oxoglutarate(out) = glutarate(out) + 2-oxoglutarate(in)</text>
        <dbReference type="Rhea" id="RHEA:71751"/>
        <dbReference type="ChEBI" id="CHEBI:16810"/>
        <dbReference type="ChEBI" id="CHEBI:30921"/>
    </reaction>
</comment>
<keyword evidence="9 20" id="KW-0472">Membrane</keyword>
<evidence type="ECO:0000256" key="15">
    <source>
        <dbReference type="ARBA" id="ARBA00048003"/>
    </source>
</evidence>
<evidence type="ECO:0000256" key="3">
    <source>
        <dbReference type="ARBA" id="ARBA00022448"/>
    </source>
</evidence>
<comment type="catalytic activity">
    <reaction evidence="14">
        <text>heptanedioate(in) + 2-oxoglutarate(out) = heptanedioate(out) + 2-oxoglutarate(in)</text>
        <dbReference type="Rhea" id="RHEA:71759"/>
        <dbReference type="ChEBI" id="CHEBI:16810"/>
        <dbReference type="ChEBI" id="CHEBI:36165"/>
    </reaction>
</comment>
<evidence type="ECO:0000256" key="14">
    <source>
        <dbReference type="ARBA" id="ARBA00047537"/>
    </source>
</evidence>
<dbReference type="InterPro" id="IPR002067">
    <property type="entry name" value="MCP"/>
</dbReference>
<dbReference type="PRINTS" id="PR00926">
    <property type="entry name" value="MITOCARRIER"/>
</dbReference>
<dbReference type="InterPro" id="IPR051752">
    <property type="entry name" value="Mito_2-oxodicarb_carrier"/>
</dbReference>
<keyword evidence="23" id="KW-1185">Reference proteome</keyword>
<evidence type="ECO:0000256" key="19">
    <source>
        <dbReference type="ARBA" id="ARBA00048998"/>
    </source>
</evidence>
<dbReference type="PROSITE" id="PS50920">
    <property type="entry name" value="SOLCAR"/>
    <property type="match status" value="3"/>
</dbReference>
<evidence type="ECO:0000256" key="7">
    <source>
        <dbReference type="ARBA" id="ARBA00022989"/>
    </source>
</evidence>
<dbReference type="Pfam" id="PF00153">
    <property type="entry name" value="Mito_carr"/>
    <property type="match status" value="3"/>
</dbReference>
<dbReference type="PANTHER" id="PTHR46356:SF1">
    <property type="entry name" value="MITOCHONDRIAL 2-OXODICARBOXYLATE CARRIER"/>
    <property type="match status" value="1"/>
</dbReference>
<evidence type="ECO:0000256" key="20">
    <source>
        <dbReference type="PROSITE-ProRule" id="PRU00282"/>
    </source>
</evidence>
<feature type="repeat" description="Solcar" evidence="20">
    <location>
        <begin position="206"/>
        <end position="295"/>
    </location>
</feature>
<organism evidence="22 23">
    <name type="scientific">Brachionus calyciflorus</name>
    <dbReference type="NCBI Taxonomy" id="104777"/>
    <lineage>
        <taxon>Eukaryota</taxon>
        <taxon>Metazoa</taxon>
        <taxon>Spiralia</taxon>
        <taxon>Gnathifera</taxon>
        <taxon>Rotifera</taxon>
        <taxon>Eurotatoria</taxon>
        <taxon>Monogononta</taxon>
        <taxon>Pseudotrocha</taxon>
        <taxon>Ploima</taxon>
        <taxon>Brachionidae</taxon>
        <taxon>Brachionus</taxon>
    </lineage>
</organism>
<evidence type="ECO:0000256" key="13">
    <source>
        <dbReference type="ARBA" id="ARBA00046087"/>
    </source>
</evidence>
<evidence type="ECO:0000313" key="22">
    <source>
        <dbReference type="EMBL" id="CAF0854584.1"/>
    </source>
</evidence>
<dbReference type="SUPFAM" id="SSF103506">
    <property type="entry name" value="Mitochondrial carrier"/>
    <property type="match status" value="1"/>
</dbReference>
<evidence type="ECO:0000256" key="9">
    <source>
        <dbReference type="ARBA" id="ARBA00023136"/>
    </source>
</evidence>
<dbReference type="EMBL" id="CAJNOC010001320">
    <property type="protein sequence ID" value="CAF0854584.1"/>
    <property type="molecule type" value="Genomic_DNA"/>
</dbReference>
<evidence type="ECO:0000256" key="5">
    <source>
        <dbReference type="ARBA" id="ARBA00022737"/>
    </source>
</evidence>
<comment type="caution">
    <text evidence="22">The sequence shown here is derived from an EMBL/GenBank/DDBJ whole genome shotgun (WGS) entry which is preliminary data.</text>
</comment>
<comment type="similarity">
    <text evidence="2 21">Belongs to the mitochondrial carrier (TC 2.A.29) family.</text>
</comment>
<feature type="repeat" description="Solcar" evidence="20">
    <location>
        <begin position="108"/>
        <end position="197"/>
    </location>
</feature>
<reference evidence="22" key="1">
    <citation type="submission" date="2021-02" db="EMBL/GenBank/DDBJ databases">
        <authorList>
            <person name="Nowell W R."/>
        </authorList>
    </citation>
    <scope>NUCLEOTIDE SEQUENCE</scope>
    <source>
        <strain evidence="22">Ploen Becks lab</strain>
    </source>
</reference>
<dbReference type="Proteomes" id="UP000663879">
    <property type="component" value="Unassembled WGS sequence"/>
</dbReference>
<sequence length="300" mass="33910">MSEKKAPLPFWKDSMMQIAAGGTAGFVEICIMHPLDVVKTRFQFQKGYSKSNYTSILDCFQKTIRNEGFWAIYKGILPPILAETPKRATKFFTFEQYKKLFSFGSQVPTAHSLILAGLFAGLTEAFVVNPFEVVKVRLQTDQQQFSKQKSSFETAKMIYKEGGFGSNGLNRGLTSTLGRHGIWNMIYFGFYHNIKVYIPKSDSKLADYGWRSLAGFTAGSIASVINIPWDVAKSRIQGYHPENSPRKYNTCIQTILLVHKEEGFKALFKGLTPKLLRLGPGGAIMMIAYEEIYKLLKQKF</sequence>
<feature type="repeat" description="Solcar" evidence="20">
    <location>
        <begin position="12"/>
        <end position="100"/>
    </location>
</feature>
<keyword evidence="4 20" id="KW-0812">Transmembrane</keyword>
<name>A0A813WGF7_9BILA</name>
<accession>A0A813WGF7</accession>
<proteinExistence type="inferred from homology"/>
<keyword evidence="8" id="KW-0496">Mitochondrion</keyword>
<comment type="catalytic activity">
    <reaction evidence="19">
        <text>hexanedioate(in) + 2-oxoglutarate(out) = hexanedioate(out) + 2-oxoglutarate(in)</text>
        <dbReference type="Rhea" id="RHEA:71743"/>
        <dbReference type="ChEBI" id="CHEBI:16810"/>
        <dbReference type="ChEBI" id="CHEBI:17128"/>
    </reaction>
</comment>
<comment type="catalytic activity">
    <reaction evidence="16">
        <text>L-2-aminoadipate(in) + 2-oxoglutarate(out) = L-2-aminoadipate(out) + 2-oxoglutarate(in)</text>
        <dbReference type="Rhea" id="RHEA:71747"/>
        <dbReference type="ChEBI" id="CHEBI:16810"/>
        <dbReference type="ChEBI" id="CHEBI:58672"/>
    </reaction>
</comment>
<evidence type="ECO:0000256" key="11">
    <source>
        <dbReference type="ARBA" id="ARBA00039747"/>
    </source>
</evidence>
<evidence type="ECO:0000256" key="1">
    <source>
        <dbReference type="ARBA" id="ARBA00004448"/>
    </source>
</evidence>
<comment type="catalytic activity">
    <reaction evidence="15">
        <text>citrate(in) + 2-oxoglutarate(out) = citrate(out) + 2-oxoglutarate(in)</text>
        <dbReference type="Rhea" id="RHEA:71763"/>
        <dbReference type="ChEBI" id="CHEBI:16810"/>
        <dbReference type="ChEBI" id="CHEBI:16947"/>
    </reaction>
</comment>
<comment type="subcellular location">
    <subcellularLocation>
        <location evidence="1">Mitochondrion inner membrane</location>
        <topology evidence="1">Multi-pass membrane protein</topology>
    </subcellularLocation>
</comment>
<dbReference type="OrthoDB" id="434783at2759"/>
<evidence type="ECO:0000256" key="18">
    <source>
        <dbReference type="ARBA" id="ARBA00048920"/>
    </source>
</evidence>
<keyword evidence="6" id="KW-0999">Mitochondrion inner membrane</keyword>
<evidence type="ECO:0000256" key="16">
    <source>
        <dbReference type="ARBA" id="ARBA00048303"/>
    </source>
</evidence>
<comment type="catalytic activity">
    <reaction evidence="17">
        <text>2-oxoheptanedioate(in) + 2-oxoglutarate(out) = 2-oxoheptanedioate(out) + 2-oxoglutarate(in)</text>
        <dbReference type="Rhea" id="RHEA:71755"/>
        <dbReference type="ChEBI" id="CHEBI:16810"/>
        <dbReference type="ChEBI" id="CHEBI:72701"/>
    </reaction>
</comment>
<dbReference type="InterPro" id="IPR023395">
    <property type="entry name" value="MCP_dom_sf"/>
</dbReference>
<evidence type="ECO:0000256" key="6">
    <source>
        <dbReference type="ARBA" id="ARBA00022792"/>
    </source>
</evidence>
<keyword evidence="7" id="KW-1133">Transmembrane helix</keyword>
<dbReference type="GO" id="GO:0055085">
    <property type="term" value="P:transmembrane transport"/>
    <property type="evidence" value="ECO:0007669"/>
    <property type="project" value="InterPro"/>
</dbReference>
<evidence type="ECO:0000256" key="21">
    <source>
        <dbReference type="RuleBase" id="RU000488"/>
    </source>
</evidence>
<gene>
    <name evidence="22" type="ORF">OXX778_LOCUS9129</name>
</gene>
<dbReference type="AlphaFoldDB" id="A0A813WGF7"/>
<evidence type="ECO:0000256" key="12">
    <source>
        <dbReference type="ARBA" id="ARBA00041874"/>
    </source>
</evidence>
<dbReference type="InterPro" id="IPR018108">
    <property type="entry name" value="MCP_transmembrane"/>
</dbReference>
<keyword evidence="3 21" id="KW-0813">Transport</keyword>
<evidence type="ECO:0000256" key="17">
    <source>
        <dbReference type="ARBA" id="ARBA00048581"/>
    </source>
</evidence>
<evidence type="ECO:0000313" key="23">
    <source>
        <dbReference type="Proteomes" id="UP000663879"/>
    </source>
</evidence>
<protein>
    <recommendedName>
        <fullName evidence="11">Mitochondrial 2-oxodicarboxylate carrier</fullName>
    </recommendedName>
    <alternativeName>
        <fullName evidence="12">Solute carrier family 25 member 21</fullName>
    </alternativeName>
</protein>
<dbReference type="PANTHER" id="PTHR46356">
    <property type="entry name" value="MITOCHONDRIAL 2-OXODICARBOXYLATE CARRIER"/>
    <property type="match status" value="1"/>
</dbReference>
<comment type="catalytic activity">
    <reaction evidence="10">
        <text>2-oxoadipate(in) + 2-oxoglutarate(out) = 2-oxoadipate(out) + 2-oxoglutarate(in)</text>
        <dbReference type="Rhea" id="RHEA:71739"/>
        <dbReference type="ChEBI" id="CHEBI:16810"/>
        <dbReference type="ChEBI" id="CHEBI:57499"/>
    </reaction>
</comment>
<dbReference type="Gene3D" id="1.50.40.10">
    <property type="entry name" value="Mitochondrial carrier domain"/>
    <property type="match status" value="1"/>
</dbReference>
<comment type="function">
    <text evidence="13">Transports dicarboxylates across the inner membranes of mitochondria by a counter-exchange mechanism. Can transport 2-oxoadipate (2-oxohexanedioate), 2-oxoglutarate, adipate (hexanedioate), glutarate, and to a lesser extent, pimelate (heptanedioate), 2-oxopimelate (2-oxoheptanedioate), 2-aminoadipate (2-aminohexanedioate), oxaloacetate, and citrate. Plays a central role in catabolism of lysine, hydroxylysine, and tryptophan, by transporting common metabolite intermediates (such as 2-oxoadipate) into the mitochondria, where it is converted into acetyl-CoA and can enter the citric acid (TCA) cycle.</text>
</comment>
<evidence type="ECO:0000256" key="2">
    <source>
        <dbReference type="ARBA" id="ARBA00006375"/>
    </source>
</evidence>
<evidence type="ECO:0000256" key="4">
    <source>
        <dbReference type="ARBA" id="ARBA00022692"/>
    </source>
</evidence>
<evidence type="ECO:0000256" key="8">
    <source>
        <dbReference type="ARBA" id="ARBA00023128"/>
    </source>
</evidence>